<reference evidence="4" key="2">
    <citation type="submission" date="2025-08" db="UniProtKB">
        <authorList>
            <consortium name="Ensembl"/>
        </authorList>
    </citation>
    <scope>IDENTIFICATION</scope>
</reference>
<proteinExistence type="predicted"/>
<organism evidence="4 5">
    <name type="scientific">Sarcophilus harrisii</name>
    <name type="common">Tasmanian devil</name>
    <name type="synonym">Sarcophilus laniarius</name>
    <dbReference type="NCBI Taxonomy" id="9305"/>
    <lineage>
        <taxon>Eukaryota</taxon>
        <taxon>Metazoa</taxon>
        <taxon>Chordata</taxon>
        <taxon>Craniata</taxon>
        <taxon>Vertebrata</taxon>
        <taxon>Euteleostomi</taxon>
        <taxon>Mammalia</taxon>
        <taxon>Metatheria</taxon>
        <taxon>Dasyuromorphia</taxon>
        <taxon>Dasyuridae</taxon>
        <taxon>Sarcophilus</taxon>
    </lineage>
</organism>
<dbReference type="PRINTS" id="PR01797">
    <property type="entry name" value="SAPOSIN"/>
</dbReference>
<dbReference type="AlphaFoldDB" id="A0A7N4P3S4"/>
<dbReference type="PROSITE" id="PS50015">
    <property type="entry name" value="SAP_B"/>
    <property type="match status" value="1"/>
</dbReference>
<dbReference type="Gene3D" id="1.10.225.10">
    <property type="entry name" value="Saposin-like"/>
    <property type="match status" value="1"/>
</dbReference>
<dbReference type="Ensembl" id="ENSSHAT00000048433.1">
    <property type="protein sequence ID" value="ENSSHAP00000032577.1"/>
    <property type="gene ID" value="ENSSHAG00000022897.1"/>
</dbReference>
<dbReference type="SUPFAM" id="SSF47862">
    <property type="entry name" value="Saposin"/>
    <property type="match status" value="1"/>
</dbReference>
<dbReference type="GO" id="GO:0005764">
    <property type="term" value="C:lysosome"/>
    <property type="evidence" value="ECO:0007669"/>
    <property type="project" value="InterPro"/>
</dbReference>
<keyword evidence="1" id="KW-1015">Disulfide bond</keyword>
<protein>
    <recommendedName>
        <fullName evidence="3">Saposin B-type domain-containing protein</fullName>
    </recommendedName>
</protein>
<evidence type="ECO:0000313" key="4">
    <source>
        <dbReference type="Ensembl" id="ENSSHAP00000032577.1"/>
    </source>
</evidence>
<dbReference type="GO" id="GO:0006665">
    <property type="term" value="P:sphingolipid metabolic process"/>
    <property type="evidence" value="ECO:0007669"/>
    <property type="project" value="InterPro"/>
</dbReference>
<keyword evidence="5" id="KW-1185">Reference proteome</keyword>
<feature type="domain" description="Saposin B-type" evidence="3">
    <location>
        <begin position="3"/>
        <end position="84"/>
    </location>
</feature>
<dbReference type="Proteomes" id="UP000007648">
    <property type="component" value="Unassembled WGS sequence"/>
</dbReference>
<dbReference type="InterPro" id="IPR008373">
    <property type="entry name" value="Saposin"/>
</dbReference>
<dbReference type="GO" id="GO:0016020">
    <property type="term" value="C:membrane"/>
    <property type="evidence" value="ECO:0007669"/>
    <property type="project" value="GOC"/>
</dbReference>
<dbReference type="InterPro" id="IPR008139">
    <property type="entry name" value="SaposinB_dom"/>
</dbReference>
<accession>A0A7N4P3S4</accession>
<evidence type="ECO:0000256" key="1">
    <source>
        <dbReference type="ARBA" id="ARBA00023157"/>
    </source>
</evidence>
<sequence length="87" mass="9685">GDHGILLINCVQLATDVQNTIKTNTSFVVSLVDHLKEECDHLGPGLSDMCKTCISQYSEIVVQMMPHMQPREICGYARFCADKKMAL</sequence>
<evidence type="ECO:0000259" key="3">
    <source>
        <dbReference type="PROSITE" id="PS50015"/>
    </source>
</evidence>
<name>A0A7N4P3S4_SARHA</name>
<dbReference type="InterPro" id="IPR011001">
    <property type="entry name" value="Saposin-like"/>
</dbReference>
<evidence type="ECO:0000256" key="2">
    <source>
        <dbReference type="ARBA" id="ARBA00023180"/>
    </source>
</evidence>
<reference evidence="4" key="3">
    <citation type="submission" date="2025-09" db="UniProtKB">
        <authorList>
            <consortium name="Ensembl"/>
        </authorList>
    </citation>
    <scope>IDENTIFICATION</scope>
</reference>
<evidence type="ECO:0000313" key="5">
    <source>
        <dbReference type="Proteomes" id="UP000007648"/>
    </source>
</evidence>
<reference evidence="4 5" key="1">
    <citation type="journal article" date="2011" name="Proc. Natl. Acad. Sci. U.S.A.">
        <title>Genetic diversity and population structure of the endangered marsupial Sarcophilus harrisii (Tasmanian devil).</title>
        <authorList>
            <person name="Miller W."/>
            <person name="Hayes V.M."/>
            <person name="Ratan A."/>
            <person name="Petersen D.C."/>
            <person name="Wittekindt N.E."/>
            <person name="Miller J."/>
            <person name="Walenz B."/>
            <person name="Knight J."/>
            <person name="Qi J."/>
            <person name="Zhao F."/>
            <person name="Wang Q."/>
            <person name="Bedoya-Reina O.C."/>
            <person name="Katiyar N."/>
            <person name="Tomsho L.P."/>
            <person name="Kasson L.M."/>
            <person name="Hardie R.A."/>
            <person name="Woodbridge P."/>
            <person name="Tindall E.A."/>
            <person name="Bertelsen M.F."/>
            <person name="Dixon D."/>
            <person name="Pyecroft S."/>
            <person name="Helgen K.M."/>
            <person name="Lesk A.M."/>
            <person name="Pringle T.H."/>
            <person name="Patterson N."/>
            <person name="Zhang Y."/>
            <person name="Kreiss A."/>
            <person name="Woods G.M."/>
            <person name="Jones M.E."/>
            <person name="Schuster S.C."/>
        </authorList>
    </citation>
    <scope>NUCLEOTIDE SEQUENCE [LARGE SCALE GENOMIC DNA]</scope>
</reference>
<dbReference type="GeneTree" id="ENSGT01020000232646"/>
<keyword evidence="2" id="KW-0325">Glycoprotein</keyword>
<dbReference type="SMART" id="SM00741">
    <property type="entry name" value="SapB"/>
    <property type="match status" value="1"/>
</dbReference>
<dbReference type="InParanoid" id="A0A7N4P3S4"/>